<organism evidence="1 10">
    <name type="scientific">Rotaria magnacalcarata</name>
    <dbReference type="NCBI Taxonomy" id="392030"/>
    <lineage>
        <taxon>Eukaryota</taxon>
        <taxon>Metazoa</taxon>
        <taxon>Spiralia</taxon>
        <taxon>Gnathifera</taxon>
        <taxon>Rotifera</taxon>
        <taxon>Eurotatoria</taxon>
        <taxon>Bdelloidea</taxon>
        <taxon>Philodinida</taxon>
        <taxon>Philodinidae</taxon>
        <taxon>Rotaria</taxon>
    </lineage>
</organism>
<protein>
    <submittedName>
        <fullName evidence="1">Uncharacterized protein</fullName>
    </submittedName>
</protein>
<dbReference type="Proteomes" id="UP000681967">
    <property type="component" value="Unassembled WGS sequence"/>
</dbReference>
<evidence type="ECO:0000313" key="1">
    <source>
        <dbReference type="EMBL" id="CAF1317457.1"/>
    </source>
</evidence>
<comment type="caution">
    <text evidence="1">The sequence shown here is derived from an EMBL/GenBank/DDBJ whole genome shotgun (WGS) entry which is preliminary data.</text>
</comment>
<reference evidence="1" key="1">
    <citation type="submission" date="2021-02" db="EMBL/GenBank/DDBJ databases">
        <authorList>
            <person name="Nowell W R."/>
        </authorList>
    </citation>
    <scope>NUCLEOTIDE SEQUENCE</scope>
</reference>
<evidence type="ECO:0000313" key="9">
    <source>
        <dbReference type="EMBL" id="CAF4458961.1"/>
    </source>
</evidence>
<evidence type="ECO:0000313" key="4">
    <source>
        <dbReference type="EMBL" id="CAF2106739.1"/>
    </source>
</evidence>
<dbReference type="Proteomes" id="UP000663842">
    <property type="component" value="Unassembled WGS sequence"/>
</dbReference>
<dbReference type="EMBL" id="CAJOBG010006613">
    <property type="protein sequence ID" value="CAF4192141.1"/>
    <property type="molecule type" value="Genomic_DNA"/>
</dbReference>
<accession>A0A815EN06</accession>
<dbReference type="EMBL" id="CAJNOW010017909">
    <property type="protein sequence ID" value="CAF1661373.1"/>
    <property type="molecule type" value="Genomic_DNA"/>
</dbReference>
<keyword evidence="11" id="KW-1185">Reference proteome</keyword>
<dbReference type="OrthoDB" id="10027854at2759"/>
<evidence type="ECO:0000313" key="2">
    <source>
        <dbReference type="EMBL" id="CAF1661373.1"/>
    </source>
</evidence>
<sequence>MNHPKLPSTVMHDLINVNLICNDQLKVSYVLKDYLCINEQIFATILRSSSNLNLKNLFNDCIKDSIQYVQEEHRIIVKNSTISWPYILPQSFDLRTLNKVWAYHTTDLFALYTRLFSYSPFVYRPKHTLIDIFEVPFVFRPASLSFHELNFYKIYGNDLPTPPKIVRTFQEFKDNLINRFSFDKISSFIDFNQFILAGGSVLMCLLQNAEQCITSDLDLFYIGEGFRNFIDIFEKTHRNLRNFHFVKQRVLSYGRVYELEITLGSSILEIINESNIRKKLTIQFIYHPCITSIETYLMAFDLDVIQICFNGEKVLSTWACIRALNTGTFICYNLTNDLVTLGRSAVRIGKYYQRNFKLLYPHQFQIDNFLSLTLYQLRHMQHPDYYSSTQEQFGSNHDYFQLQQKFVDTYISQRF</sequence>
<dbReference type="Proteomes" id="UP000663834">
    <property type="component" value="Unassembled WGS sequence"/>
</dbReference>
<dbReference type="Proteomes" id="UP000663855">
    <property type="component" value="Unassembled WGS sequence"/>
</dbReference>
<dbReference type="Proteomes" id="UP000663824">
    <property type="component" value="Unassembled WGS sequence"/>
</dbReference>
<dbReference type="AlphaFoldDB" id="A0A815EN06"/>
<evidence type="ECO:0000313" key="7">
    <source>
        <dbReference type="EMBL" id="CAF4190835.1"/>
    </source>
</evidence>
<evidence type="ECO:0000313" key="10">
    <source>
        <dbReference type="Proteomes" id="UP000663855"/>
    </source>
</evidence>
<gene>
    <name evidence="7" type="ORF">BYL167_LOCUS23233</name>
    <name evidence="1" type="ORF">CJN711_LOCUS17756</name>
    <name evidence="9" type="ORF">GIL414_LOCUS32782</name>
    <name evidence="2" type="ORF">KQP761_LOCUS32131</name>
    <name evidence="3" type="ORF">MBJ925_LOCUS10193</name>
    <name evidence="8" type="ORF">OVN521_LOCUS25897</name>
    <name evidence="6" type="ORF">UXM345_LOCUS25554</name>
    <name evidence="5" type="ORF">WKI299_LOCUS33239</name>
    <name evidence="4" type="ORF">XDN619_LOCUS19920</name>
</gene>
<dbReference type="EMBL" id="CAJNOV010008282">
    <property type="protein sequence ID" value="CAF1317457.1"/>
    <property type="molecule type" value="Genomic_DNA"/>
</dbReference>
<dbReference type="EMBL" id="CAJNRF010015600">
    <property type="protein sequence ID" value="CAF2176886.1"/>
    <property type="molecule type" value="Genomic_DNA"/>
</dbReference>
<dbReference type="EMBL" id="CAJNRE010004169">
    <property type="protein sequence ID" value="CAF2033129.1"/>
    <property type="molecule type" value="Genomic_DNA"/>
</dbReference>
<evidence type="ECO:0000313" key="3">
    <source>
        <dbReference type="EMBL" id="CAF2033129.1"/>
    </source>
</evidence>
<dbReference type="EMBL" id="CAJOBJ010070698">
    <property type="protein sequence ID" value="CAF4458961.1"/>
    <property type="molecule type" value="Genomic_DNA"/>
</dbReference>
<evidence type="ECO:0000313" key="8">
    <source>
        <dbReference type="EMBL" id="CAF4192141.1"/>
    </source>
</evidence>
<evidence type="ECO:0000313" key="11">
    <source>
        <dbReference type="Proteomes" id="UP000663866"/>
    </source>
</evidence>
<dbReference type="Proteomes" id="UP000663887">
    <property type="component" value="Unassembled WGS sequence"/>
</dbReference>
<dbReference type="EMBL" id="CAJOBF010004952">
    <property type="protein sequence ID" value="CAF4158605.1"/>
    <property type="molecule type" value="Genomic_DNA"/>
</dbReference>
<dbReference type="Proteomes" id="UP000663856">
    <property type="component" value="Unassembled WGS sequence"/>
</dbReference>
<dbReference type="EMBL" id="CAJOBH010015984">
    <property type="protein sequence ID" value="CAF4190835.1"/>
    <property type="molecule type" value="Genomic_DNA"/>
</dbReference>
<dbReference type="EMBL" id="CAJNRG010008716">
    <property type="protein sequence ID" value="CAF2106739.1"/>
    <property type="molecule type" value="Genomic_DNA"/>
</dbReference>
<dbReference type="Proteomes" id="UP000663866">
    <property type="component" value="Unassembled WGS sequence"/>
</dbReference>
<name>A0A815EN06_9BILA</name>
<proteinExistence type="predicted"/>
<evidence type="ECO:0000313" key="6">
    <source>
        <dbReference type="EMBL" id="CAF4158605.1"/>
    </source>
</evidence>
<evidence type="ECO:0000313" key="5">
    <source>
        <dbReference type="EMBL" id="CAF2176886.1"/>
    </source>
</evidence>
<dbReference type="Proteomes" id="UP000681720">
    <property type="component" value="Unassembled WGS sequence"/>
</dbReference>